<dbReference type="Gene3D" id="1.25.40.20">
    <property type="entry name" value="Ankyrin repeat-containing domain"/>
    <property type="match status" value="1"/>
</dbReference>
<feature type="region of interest" description="Disordered" evidence="1">
    <location>
        <begin position="287"/>
        <end position="311"/>
    </location>
</feature>
<dbReference type="EMBL" id="HBER01048710">
    <property type="protein sequence ID" value="CAD8549147.1"/>
    <property type="molecule type" value="Transcribed_RNA"/>
</dbReference>
<proteinExistence type="predicted"/>
<dbReference type="AlphaFoldDB" id="A0A7S0JE65"/>
<evidence type="ECO:0000256" key="1">
    <source>
        <dbReference type="SAM" id="MobiDB-lite"/>
    </source>
</evidence>
<gene>
    <name evidence="2" type="ORF">CLEP1334_LOCUS24437</name>
</gene>
<feature type="region of interest" description="Disordered" evidence="1">
    <location>
        <begin position="153"/>
        <end position="183"/>
    </location>
</feature>
<dbReference type="InterPro" id="IPR036770">
    <property type="entry name" value="Ankyrin_rpt-contain_sf"/>
</dbReference>
<protein>
    <submittedName>
        <fullName evidence="2">Uncharacterized protein</fullName>
    </submittedName>
</protein>
<accession>A0A7S0JE65</accession>
<evidence type="ECO:0000313" key="2">
    <source>
        <dbReference type="EMBL" id="CAD8549147.1"/>
    </source>
</evidence>
<dbReference type="InterPro" id="IPR002110">
    <property type="entry name" value="Ankyrin_rpt"/>
</dbReference>
<reference evidence="2" key="1">
    <citation type="submission" date="2021-01" db="EMBL/GenBank/DDBJ databases">
        <authorList>
            <person name="Corre E."/>
            <person name="Pelletier E."/>
            <person name="Niang G."/>
            <person name="Scheremetjew M."/>
            <person name="Finn R."/>
            <person name="Kale V."/>
            <person name="Holt S."/>
            <person name="Cochrane G."/>
            <person name="Meng A."/>
            <person name="Brown T."/>
            <person name="Cohen L."/>
        </authorList>
    </citation>
    <scope>NUCLEOTIDE SEQUENCE</scope>
    <source>
        <strain evidence="2">RCC1130</strain>
    </source>
</reference>
<name>A0A7S0JE65_9EUKA</name>
<sequence length="357" mass="36005">MPRPVAQVRLLLEYGAEVEREEGFATPLITASAKGHASCVRLLLEENAMLTATFESLTALEWAELGQHEACARLLETPLYKRRVASEAASAADASNGAKIDAAVPAADATTPGAGAALPGASNGTAAGMDSAAATTEQVVELSAAAPFDRAELPQAPEQQPPRATGKSLSSPTASASSPLSAPAAAPSAVAPMLAAKAHAPVAAALRQEQTVTASTDECEALQSTARRSGDVEGVAQLSPAASSTAVRAQAVGAACGVASRASSESALSTCRSRTGAEGRLAADRDARVDGAARRGGKAGGWAEDHDAHDDTQPLRDFTVVDAPQTRTGELLQMVGLTMGASPNGAARGASYLGCLT</sequence>
<dbReference type="SUPFAM" id="SSF48403">
    <property type="entry name" value="Ankyrin repeat"/>
    <property type="match status" value="1"/>
</dbReference>
<organism evidence="2">
    <name type="scientific">Calcidiscus leptoporus</name>
    <dbReference type="NCBI Taxonomy" id="127549"/>
    <lineage>
        <taxon>Eukaryota</taxon>
        <taxon>Haptista</taxon>
        <taxon>Haptophyta</taxon>
        <taxon>Prymnesiophyceae</taxon>
        <taxon>Coccolithales</taxon>
        <taxon>Calcidiscaceae</taxon>
        <taxon>Calcidiscus</taxon>
    </lineage>
</organism>
<dbReference type="Pfam" id="PF12796">
    <property type="entry name" value="Ank_2"/>
    <property type="match status" value="1"/>
</dbReference>